<dbReference type="EMBL" id="JAESVN010000003">
    <property type="protein sequence ID" value="MBL4917252.1"/>
    <property type="molecule type" value="Genomic_DNA"/>
</dbReference>
<organism evidence="2 3">
    <name type="scientific">Szabonella alba</name>
    <dbReference type="NCBI Taxonomy" id="2804194"/>
    <lineage>
        <taxon>Bacteria</taxon>
        <taxon>Pseudomonadati</taxon>
        <taxon>Pseudomonadota</taxon>
        <taxon>Alphaproteobacteria</taxon>
        <taxon>Rhodobacterales</taxon>
        <taxon>Paracoccaceae</taxon>
        <taxon>Szabonella</taxon>
    </lineage>
</organism>
<comment type="caution">
    <text evidence="2">The sequence shown here is derived from an EMBL/GenBank/DDBJ whole genome shotgun (WGS) entry which is preliminary data.</text>
</comment>
<gene>
    <name evidence="2" type="ORF">JL811_08445</name>
</gene>
<feature type="compositionally biased region" description="Polar residues" evidence="1">
    <location>
        <begin position="148"/>
        <end position="161"/>
    </location>
</feature>
<accession>A0A8K0Y0W0</accession>
<dbReference type="RefSeq" id="WP_202688074.1">
    <property type="nucleotide sequence ID" value="NZ_JAESVN010000003.1"/>
</dbReference>
<name>A0A8K0Y0W0_9RHOB</name>
<reference evidence="2" key="1">
    <citation type="submission" date="2021-01" db="EMBL/GenBank/DDBJ databases">
        <title>Tabrizicola alba sp. nov. a motile alkaliphilic bacterium isolated from a soda lake.</title>
        <authorList>
            <person name="Szuroczki S."/>
            <person name="Abbaszade G."/>
            <person name="Schumann P."/>
            <person name="Toth E."/>
        </authorList>
    </citation>
    <scope>NUCLEOTIDE SEQUENCE</scope>
    <source>
        <strain evidence="2">DMG-N-6</strain>
    </source>
</reference>
<proteinExistence type="predicted"/>
<protein>
    <submittedName>
        <fullName evidence="2">Uncharacterized protein</fullName>
    </submittedName>
</protein>
<sequence length="310" mass="32797">MAFDAGLLSGIGSIIGGIGGLFGRKKPPSPRDNIMSQAQGARDAAEKYGFNPLTLLQYGQPGGSMASGSAPPLASIELITGGLRDVADVTSGDAERRRVNDRLQNDLAQLKLDQLRSGVVAVGPSAVSTVGNGPPPVGQRAASAVNGPLSQRGSLDGQTHSILHGFSGAGAGSDPSRAARGLPLSYPTDSRREADHRDQESHSGFMVMDNPNIPFPVYSLTMDGDEPVQWYDVPTFGFNVATSAAYDLIQKTRKRALVRERMQITPSHAIPRDTVSARQGDHIKPVKPKSVKGKALPSFPYAPNFGSIFR</sequence>
<dbReference type="AlphaFoldDB" id="A0A8K0Y0W0"/>
<evidence type="ECO:0000313" key="3">
    <source>
        <dbReference type="Proteomes" id="UP000648908"/>
    </source>
</evidence>
<evidence type="ECO:0000313" key="2">
    <source>
        <dbReference type="EMBL" id="MBL4917252.1"/>
    </source>
</evidence>
<feature type="region of interest" description="Disordered" evidence="1">
    <location>
        <begin position="126"/>
        <end position="206"/>
    </location>
</feature>
<feature type="compositionally biased region" description="Basic and acidic residues" evidence="1">
    <location>
        <begin position="189"/>
        <end position="201"/>
    </location>
</feature>
<keyword evidence="3" id="KW-1185">Reference proteome</keyword>
<dbReference type="Proteomes" id="UP000648908">
    <property type="component" value="Unassembled WGS sequence"/>
</dbReference>
<evidence type="ECO:0000256" key="1">
    <source>
        <dbReference type="SAM" id="MobiDB-lite"/>
    </source>
</evidence>